<dbReference type="PANTHER" id="PTHR23501:SF43">
    <property type="entry name" value="MULTIDRUG TRANSPORTER, PUTATIVE (AFU_ORTHOLOGUE AFUA_6G03040)-RELATED"/>
    <property type="match status" value="1"/>
</dbReference>
<evidence type="ECO:0000256" key="4">
    <source>
        <dbReference type="ARBA" id="ARBA00023136"/>
    </source>
</evidence>
<protein>
    <submittedName>
        <fullName evidence="6">Major facilitator superfamily domain-containing protein</fullName>
    </submittedName>
</protein>
<dbReference type="Proteomes" id="UP000326565">
    <property type="component" value="Unassembled WGS sequence"/>
</dbReference>
<comment type="subcellular location">
    <subcellularLocation>
        <location evidence="1">Membrane</location>
        <topology evidence="1">Multi-pass membrane protein</topology>
    </subcellularLocation>
</comment>
<reference evidence="6 7" key="1">
    <citation type="submission" date="2019-04" db="EMBL/GenBank/DDBJ databases">
        <title>Friends and foes A comparative genomics study of 23 Aspergillus species from section Flavi.</title>
        <authorList>
            <consortium name="DOE Joint Genome Institute"/>
            <person name="Kjaerbolling I."/>
            <person name="Vesth T."/>
            <person name="Frisvad J.C."/>
            <person name="Nybo J.L."/>
            <person name="Theobald S."/>
            <person name="Kildgaard S."/>
            <person name="Isbrandt T."/>
            <person name="Kuo A."/>
            <person name="Sato A."/>
            <person name="Lyhne E.K."/>
            <person name="Kogle M.E."/>
            <person name="Wiebenga A."/>
            <person name="Kun R.S."/>
            <person name="Lubbers R.J."/>
            <person name="Makela M.R."/>
            <person name="Barry K."/>
            <person name="Chovatia M."/>
            <person name="Clum A."/>
            <person name="Daum C."/>
            <person name="Haridas S."/>
            <person name="He G."/>
            <person name="LaButti K."/>
            <person name="Lipzen A."/>
            <person name="Mondo S."/>
            <person name="Riley R."/>
            <person name="Salamov A."/>
            <person name="Simmons B.A."/>
            <person name="Magnuson J.K."/>
            <person name="Henrissat B."/>
            <person name="Mortensen U.H."/>
            <person name="Larsen T.O."/>
            <person name="Devries R.P."/>
            <person name="Grigoriev I.V."/>
            <person name="Machida M."/>
            <person name="Baker S.E."/>
            <person name="Andersen M.R."/>
        </authorList>
    </citation>
    <scope>NUCLEOTIDE SEQUENCE [LARGE SCALE GENOMIC DNA]</scope>
    <source>
        <strain evidence="6 7">CBS 151.66</strain>
    </source>
</reference>
<dbReference type="AlphaFoldDB" id="A0A5N5WT91"/>
<dbReference type="EMBL" id="ML732264">
    <property type="protein sequence ID" value="KAB8071743.1"/>
    <property type="molecule type" value="Genomic_DNA"/>
</dbReference>
<evidence type="ECO:0000256" key="2">
    <source>
        <dbReference type="ARBA" id="ARBA00022692"/>
    </source>
</evidence>
<organism evidence="6 7">
    <name type="scientific">Aspergillus leporis</name>
    <dbReference type="NCBI Taxonomy" id="41062"/>
    <lineage>
        <taxon>Eukaryota</taxon>
        <taxon>Fungi</taxon>
        <taxon>Dikarya</taxon>
        <taxon>Ascomycota</taxon>
        <taxon>Pezizomycotina</taxon>
        <taxon>Eurotiomycetes</taxon>
        <taxon>Eurotiomycetidae</taxon>
        <taxon>Eurotiales</taxon>
        <taxon>Aspergillaceae</taxon>
        <taxon>Aspergillus</taxon>
        <taxon>Aspergillus subgen. Circumdati</taxon>
    </lineage>
</organism>
<feature type="transmembrane region" description="Helical" evidence="5">
    <location>
        <begin position="361"/>
        <end position="381"/>
    </location>
</feature>
<dbReference type="InterPro" id="IPR011701">
    <property type="entry name" value="MFS"/>
</dbReference>
<name>A0A5N5WT91_9EURO</name>
<evidence type="ECO:0000313" key="7">
    <source>
        <dbReference type="Proteomes" id="UP000326565"/>
    </source>
</evidence>
<keyword evidence="7" id="KW-1185">Reference proteome</keyword>
<dbReference type="PANTHER" id="PTHR23501">
    <property type="entry name" value="MAJOR FACILITATOR SUPERFAMILY"/>
    <property type="match status" value="1"/>
</dbReference>
<proteinExistence type="predicted"/>
<evidence type="ECO:0000313" key="6">
    <source>
        <dbReference type="EMBL" id="KAB8071743.1"/>
    </source>
</evidence>
<feature type="transmembrane region" description="Helical" evidence="5">
    <location>
        <begin position="293"/>
        <end position="313"/>
    </location>
</feature>
<accession>A0A5N5WT91</accession>
<dbReference type="OrthoDB" id="440553at2759"/>
<evidence type="ECO:0000256" key="5">
    <source>
        <dbReference type="SAM" id="Phobius"/>
    </source>
</evidence>
<feature type="transmembrane region" description="Helical" evidence="5">
    <location>
        <begin position="12"/>
        <end position="32"/>
    </location>
</feature>
<gene>
    <name evidence="6" type="ORF">BDV29DRAFT_159161</name>
</gene>
<dbReference type="Gene3D" id="1.20.1250.20">
    <property type="entry name" value="MFS general substrate transporter like domains"/>
    <property type="match status" value="1"/>
</dbReference>
<keyword evidence="4 5" id="KW-0472">Membrane</keyword>
<feature type="transmembrane region" description="Helical" evidence="5">
    <location>
        <begin position="225"/>
        <end position="244"/>
    </location>
</feature>
<evidence type="ECO:0000256" key="3">
    <source>
        <dbReference type="ARBA" id="ARBA00022989"/>
    </source>
</evidence>
<dbReference type="InterPro" id="IPR036259">
    <property type="entry name" value="MFS_trans_sf"/>
</dbReference>
<keyword evidence="2 5" id="KW-0812">Transmembrane</keyword>
<feature type="transmembrane region" description="Helical" evidence="5">
    <location>
        <begin position="44"/>
        <end position="64"/>
    </location>
</feature>
<keyword evidence="3 5" id="KW-1133">Transmembrane helix</keyword>
<dbReference type="Pfam" id="PF07690">
    <property type="entry name" value="MFS_1"/>
    <property type="match status" value="1"/>
</dbReference>
<feature type="transmembrane region" description="Helical" evidence="5">
    <location>
        <begin position="256"/>
        <end position="281"/>
    </location>
</feature>
<dbReference type="GO" id="GO:0005886">
    <property type="term" value="C:plasma membrane"/>
    <property type="evidence" value="ECO:0007669"/>
    <property type="project" value="TreeGrafter"/>
</dbReference>
<feature type="transmembrane region" description="Helical" evidence="5">
    <location>
        <begin position="160"/>
        <end position="180"/>
    </location>
</feature>
<sequence>MLTELVSPQRYALYAAAAVCIVALANMIGPVFGGLITAKAGWRWVFFLNIPFGVIAGALLLCVLPSDFPDQGRIVSTRPRCLRHMDFVGSFLVLATVVLFITGLERAATLLTWTSPEVYGPLSGSAATLLAPLGYQYKQWIHPSFVEPVFPWWFCNDRKILGLLLSSFMAGAVIIPFAYVIPLRYQIAAGSDPLEAGVRLLPFSLTAPFGSLLVACSFKEGRFAPLYAMILGSIFQVFGILGASRGPADKPDWYGLPGVSLVTGLGVGFCLCAATILTLLVMEHRDLSIGTAATIQFRLLGGATVVSIVTAVGNSHVKKALAGTLTPKQITDLFESTESIKMLPLELQTVVKRVFVESFNLQLLVMIGFAVGGVVTALLIWKRHQYRMM</sequence>
<evidence type="ECO:0000256" key="1">
    <source>
        <dbReference type="ARBA" id="ARBA00004141"/>
    </source>
</evidence>
<dbReference type="SUPFAM" id="SSF103473">
    <property type="entry name" value="MFS general substrate transporter"/>
    <property type="match status" value="1"/>
</dbReference>
<dbReference type="GO" id="GO:0022857">
    <property type="term" value="F:transmembrane transporter activity"/>
    <property type="evidence" value="ECO:0007669"/>
    <property type="project" value="InterPro"/>
</dbReference>
<feature type="transmembrane region" description="Helical" evidence="5">
    <location>
        <begin position="85"/>
        <end position="103"/>
    </location>
</feature>